<name>A0A1G2QIB6_9BACT</name>
<evidence type="ECO:0008006" key="3">
    <source>
        <dbReference type="Google" id="ProtNLM"/>
    </source>
</evidence>
<proteinExistence type="predicted"/>
<dbReference type="EMBL" id="MHTL01000017">
    <property type="protein sequence ID" value="OHA60207.1"/>
    <property type="molecule type" value="Genomic_DNA"/>
</dbReference>
<evidence type="ECO:0000313" key="1">
    <source>
        <dbReference type="EMBL" id="OHA60207.1"/>
    </source>
</evidence>
<dbReference type="STRING" id="1802440.A2569_01430"/>
<comment type="caution">
    <text evidence="1">The sequence shown here is derived from an EMBL/GenBank/DDBJ whole genome shotgun (WGS) entry which is preliminary data.</text>
</comment>
<reference evidence="1 2" key="1">
    <citation type="journal article" date="2016" name="Nat. Commun.">
        <title>Thousands of microbial genomes shed light on interconnected biogeochemical processes in an aquifer system.</title>
        <authorList>
            <person name="Anantharaman K."/>
            <person name="Brown C.T."/>
            <person name="Hug L.A."/>
            <person name="Sharon I."/>
            <person name="Castelle C.J."/>
            <person name="Probst A.J."/>
            <person name="Thomas B.C."/>
            <person name="Singh A."/>
            <person name="Wilkins M.J."/>
            <person name="Karaoz U."/>
            <person name="Brodie E.L."/>
            <person name="Williams K.H."/>
            <person name="Hubbard S.S."/>
            <person name="Banfield J.F."/>
        </authorList>
    </citation>
    <scope>NUCLEOTIDE SEQUENCE [LARGE SCALE GENOMIC DNA]</scope>
</reference>
<organism evidence="1 2">
    <name type="scientific">Candidatus Vogelbacteria bacterium RIFOXYD1_FULL_51_18</name>
    <dbReference type="NCBI Taxonomy" id="1802440"/>
    <lineage>
        <taxon>Bacteria</taxon>
        <taxon>Candidatus Vogeliibacteriota</taxon>
    </lineage>
</organism>
<gene>
    <name evidence="1" type="ORF">A2569_01430</name>
</gene>
<evidence type="ECO:0000313" key="2">
    <source>
        <dbReference type="Proteomes" id="UP000177090"/>
    </source>
</evidence>
<dbReference type="Proteomes" id="UP000177090">
    <property type="component" value="Unassembled WGS sequence"/>
</dbReference>
<sequence length="81" mass="9344">MIGVEVKRASGETSVSVMRRFSKRMQSAGMVRRAKSLRYHSRNQSGLALKKRALKRITRIAEIERLKKLGKWNEPVGRKPH</sequence>
<protein>
    <recommendedName>
        <fullName evidence="3">30S ribosomal protein S21</fullName>
    </recommendedName>
</protein>
<accession>A0A1G2QIB6</accession>
<dbReference type="AlphaFoldDB" id="A0A1G2QIB6"/>